<dbReference type="SUPFAM" id="SSF50891">
    <property type="entry name" value="Cyclophilin-like"/>
    <property type="match status" value="1"/>
</dbReference>
<dbReference type="PROSITE" id="PS51257">
    <property type="entry name" value="PROKAR_LIPOPROTEIN"/>
    <property type="match status" value="1"/>
</dbReference>
<dbReference type="InterPro" id="IPR002130">
    <property type="entry name" value="Cyclophilin-type_PPIase_dom"/>
</dbReference>
<evidence type="ECO:0000256" key="1">
    <source>
        <dbReference type="ARBA" id="ARBA00007365"/>
    </source>
</evidence>
<feature type="signal peptide" evidence="4">
    <location>
        <begin position="1"/>
        <end position="21"/>
    </location>
</feature>
<dbReference type="Gene3D" id="2.40.100.10">
    <property type="entry name" value="Cyclophilin-like"/>
    <property type="match status" value="2"/>
</dbReference>
<dbReference type="InterPro" id="IPR029000">
    <property type="entry name" value="Cyclophilin-like_dom_sf"/>
</dbReference>
<gene>
    <name evidence="6" type="ORF">N7U62_16160</name>
</gene>
<keyword evidence="4" id="KW-0732">Signal</keyword>
<evidence type="ECO:0000256" key="3">
    <source>
        <dbReference type="ARBA" id="ARBA00023235"/>
    </source>
</evidence>
<protein>
    <recommendedName>
        <fullName evidence="4">Peptidyl-prolyl cis-trans isomerase</fullName>
        <shortName evidence="4">PPIase</shortName>
        <ecNumber evidence="4">5.2.1.8</ecNumber>
    </recommendedName>
</protein>
<comment type="catalytic activity">
    <reaction evidence="4">
        <text>[protein]-peptidylproline (omega=180) = [protein]-peptidylproline (omega=0)</text>
        <dbReference type="Rhea" id="RHEA:16237"/>
        <dbReference type="Rhea" id="RHEA-COMP:10747"/>
        <dbReference type="Rhea" id="RHEA-COMP:10748"/>
        <dbReference type="ChEBI" id="CHEBI:83833"/>
        <dbReference type="ChEBI" id="CHEBI:83834"/>
        <dbReference type="EC" id="5.2.1.8"/>
    </reaction>
</comment>
<name>A0ABT3CX57_9BACT</name>
<evidence type="ECO:0000313" key="6">
    <source>
        <dbReference type="EMBL" id="MCV9388217.1"/>
    </source>
</evidence>
<sequence length="276" mass="31182">MKKQISLAMAFLAVLVMVSCANDRKDYIVTIHTSFGDMKVLLYDETPLHKANFIELAESGDYDSTIFHRVIKDFMIQGGGIDMKTGENKSERIPAELDKGYLHVKGALAAARQGDRVNPKKASSWCQFYIVDGKKYTPEEIEAYENQLNMGKVIQRPENQEYLKAAQSFQKEGNQVAVDSIIAVVMEQIAAEFEPIQLTDKQKEAYTTKGGAPHLDFEYTVFGQVVEGLDVIDKIAAVKTGRADKPVEDYFLTMEVEKLPKRKITKLYGYEYPEKK</sequence>
<accession>A0ABT3CX57</accession>
<dbReference type="CDD" id="cd00317">
    <property type="entry name" value="cyclophilin"/>
    <property type="match status" value="1"/>
</dbReference>
<comment type="caution">
    <text evidence="6">The sequence shown here is derived from an EMBL/GenBank/DDBJ whole genome shotgun (WGS) entry which is preliminary data.</text>
</comment>
<reference evidence="6 7" key="1">
    <citation type="submission" date="2022-10" db="EMBL/GenBank/DDBJ databases">
        <title>Comparative genomics and taxonomic characterization of three novel marine species of genus Reichenbachiella exhibiting antioxidant and polysaccharide degradation activities.</title>
        <authorList>
            <person name="Muhammad N."/>
            <person name="Lee Y.-J."/>
            <person name="Ko J."/>
            <person name="Kim S.-G."/>
        </authorList>
    </citation>
    <scope>NUCLEOTIDE SEQUENCE [LARGE SCALE GENOMIC DNA]</scope>
    <source>
        <strain evidence="6 7">ABR2-5</strain>
    </source>
</reference>
<organism evidence="6 7">
    <name type="scientific">Reichenbachiella ulvae</name>
    <dbReference type="NCBI Taxonomy" id="2980104"/>
    <lineage>
        <taxon>Bacteria</taxon>
        <taxon>Pseudomonadati</taxon>
        <taxon>Bacteroidota</taxon>
        <taxon>Cytophagia</taxon>
        <taxon>Cytophagales</taxon>
        <taxon>Reichenbachiellaceae</taxon>
        <taxon>Reichenbachiella</taxon>
    </lineage>
</organism>
<proteinExistence type="inferred from homology"/>
<dbReference type="PANTHER" id="PTHR45625:SF4">
    <property type="entry name" value="PEPTIDYLPROLYL ISOMERASE DOMAIN AND WD REPEAT-CONTAINING PROTEIN 1"/>
    <property type="match status" value="1"/>
</dbReference>
<dbReference type="PANTHER" id="PTHR45625">
    <property type="entry name" value="PEPTIDYL-PROLYL CIS-TRANS ISOMERASE-RELATED"/>
    <property type="match status" value="1"/>
</dbReference>
<keyword evidence="2 4" id="KW-0697">Rotamase</keyword>
<dbReference type="InterPro" id="IPR020892">
    <property type="entry name" value="Cyclophilin-type_PPIase_CS"/>
</dbReference>
<dbReference type="PROSITE" id="PS50072">
    <property type="entry name" value="CSA_PPIASE_2"/>
    <property type="match status" value="1"/>
</dbReference>
<feature type="domain" description="PPIase cyclophilin-type" evidence="5">
    <location>
        <begin position="28"/>
        <end position="253"/>
    </location>
</feature>
<evidence type="ECO:0000259" key="5">
    <source>
        <dbReference type="PROSITE" id="PS50072"/>
    </source>
</evidence>
<dbReference type="EC" id="5.2.1.8" evidence="4"/>
<feature type="chain" id="PRO_5044956580" description="Peptidyl-prolyl cis-trans isomerase" evidence="4">
    <location>
        <begin position="22"/>
        <end position="276"/>
    </location>
</feature>
<comment type="function">
    <text evidence="4">PPIases accelerate the folding of proteins. It catalyzes the cis-trans isomerization of proline imidic peptide bonds in oligopeptides.</text>
</comment>
<dbReference type="InterPro" id="IPR044666">
    <property type="entry name" value="Cyclophilin_A-like"/>
</dbReference>
<dbReference type="Pfam" id="PF00160">
    <property type="entry name" value="Pro_isomerase"/>
    <property type="match status" value="2"/>
</dbReference>
<dbReference type="RefSeq" id="WP_264139053.1">
    <property type="nucleotide sequence ID" value="NZ_JAOYOD010000001.1"/>
</dbReference>
<evidence type="ECO:0000256" key="4">
    <source>
        <dbReference type="RuleBase" id="RU363019"/>
    </source>
</evidence>
<comment type="similarity">
    <text evidence="1 4">Belongs to the cyclophilin-type PPIase family.</text>
</comment>
<keyword evidence="3 4" id="KW-0413">Isomerase</keyword>
<dbReference type="PRINTS" id="PR00153">
    <property type="entry name" value="CSAPPISMRASE"/>
</dbReference>
<dbReference type="GO" id="GO:0016853">
    <property type="term" value="F:isomerase activity"/>
    <property type="evidence" value="ECO:0007669"/>
    <property type="project" value="UniProtKB-KW"/>
</dbReference>
<evidence type="ECO:0000313" key="7">
    <source>
        <dbReference type="Proteomes" id="UP001300692"/>
    </source>
</evidence>
<evidence type="ECO:0000256" key="2">
    <source>
        <dbReference type="ARBA" id="ARBA00023110"/>
    </source>
</evidence>
<dbReference type="PROSITE" id="PS00170">
    <property type="entry name" value="CSA_PPIASE_1"/>
    <property type="match status" value="1"/>
</dbReference>
<dbReference type="Proteomes" id="UP001300692">
    <property type="component" value="Unassembled WGS sequence"/>
</dbReference>
<keyword evidence="7" id="KW-1185">Reference proteome</keyword>
<dbReference type="EMBL" id="JAOYOD010000001">
    <property type="protein sequence ID" value="MCV9388217.1"/>
    <property type="molecule type" value="Genomic_DNA"/>
</dbReference>